<proteinExistence type="predicted"/>
<organism evidence="2 3">
    <name type="scientific">Parnassius apollo</name>
    <name type="common">Apollo butterfly</name>
    <name type="synonym">Papilio apollo</name>
    <dbReference type="NCBI Taxonomy" id="110799"/>
    <lineage>
        <taxon>Eukaryota</taxon>
        <taxon>Metazoa</taxon>
        <taxon>Ecdysozoa</taxon>
        <taxon>Arthropoda</taxon>
        <taxon>Hexapoda</taxon>
        <taxon>Insecta</taxon>
        <taxon>Pterygota</taxon>
        <taxon>Neoptera</taxon>
        <taxon>Endopterygota</taxon>
        <taxon>Lepidoptera</taxon>
        <taxon>Glossata</taxon>
        <taxon>Ditrysia</taxon>
        <taxon>Papilionoidea</taxon>
        <taxon>Papilionidae</taxon>
        <taxon>Parnassiinae</taxon>
        <taxon>Parnassini</taxon>
        <taxon>Parnassius</taxon>
        <taxon>Parnassius</taxon>
    </lineage>
</organism>
<reference evidence="2" key="1">
    <citation type="submission" date="2021-04" db="EMBL/GenBank/DDBJ databases">
        <authorList>
            <person name="Tunstrom K."/>
        </authorList>
    </citation>
    <scope>NUCLEOTIDE SEQUENCE</scope>
</reference>
<feature type="domain" description="MD-2-related lipid-recognition" evidence="1">
    <location>
        <begin position="44"/>
        <end position="144"/>
    </location>
</feature>
<dbReference type="Pfam" id="PF02221">
    <property type="entry name" value="E1_DerP2_DerF2"/>
    <property type="match status" value="1"/>
</dbReference>
<evidence type="ECO:0000313" key="2">
    <source>
        <dbReference type="EMBL" id="CAG5011406.1"/>
    </source>
</evidence>
<dbReference type="AlphaFoldDB" id="A0A8S3XC81"/>
<dbReference type="OrthoDB" id="7116894at2759"/>
<name>A0A8S3XC81_PARAO</name>
<keyword evidence="3" id="KW-1185">Reference proteome</keyword>
<evidence type="ECO:0000313" key="3">
    <source>
        <dbReference type="Proteomes" id="UP000691718"/>
    </source>
</evidence>
<gene>
    <name evidence="2" type="ORF">PAPOLLO_LOCUS15585</name>
</gene>
<dbReference type="Proteomes" id="UP000691718">
    <property type="component" value="Unassembled WGS sequence"/>
</dbReference>
<accession>A0A8S3XC81</accession>
<dbReference type="InterPro" id="IPR003172">
    <property type="entry name" value="ML_dom"/>
</dbReference>
<comment type="caution">
    <text evidence="2">The sequence shown here is derived from an EMBL/GenBank/DDBJ whole genome shotgun (WGS) entry which is preliminary data.</text>
</comment>
<protein>
    <submittedName>
        <fullName evidence="2">(apollo) hypothetical protein</fullName>
    </submittedName>
</protein>
<sequence length="186" mass="22161">MCARFIKVCIFILMCAGSTFTLKVIFERIRITYLNEELVQYAFVNVSRYERKGDYYINFEFITKYPFSKSLMIHLLFYEYVSYRYERSFIEFHYNLCDFLTDPLIGAEFKKRGLECPIKPGKLYSYKNFTVYLDDFPNVFPYEKGLIKFEITLMGSSNNTPIAEAFLHLSFKNRNKATKKNLTETH</sequence>
<dbReference type="EMBL" id="CAJQZP010001037">
    <property type="protein sequence ID" value="CAG5011406.1"/>
    <property type="molecule type" value="Genomic_DNA"/>
</dbReference>
<evidence type="ECO:0000259" key="1">
    <source>
        <dbReference type="Pfam" id="PF02221"/>
    </source>
</evidence>